<evidence type="ECO:0000256" key="2">
    <source>
        <dbReference type="ARBA" id="ARBA00008109"/>
    </source>
</evidence>
<evidence type="ECO:0000256" key="12">
    <source>
        <dbReference type="ARBA" id="ARBA00034036"/>
    </source>
</evidence>
<evidence type="ECO:0000256" key="11">
    <source>
        <dbReference type="ARBA" id="ARBA00023136"/>
    </source>
</evidence>
<name>A0A4Y2VAL4_ARAVE</name>
<dbReference type="GO" id="GO:0005524">
    <property type="term" value="F:ATP binding"/>
    <property type="evidence" value="ECO:0007669"/>
    <property type="project" value="UniProtKB-KW"/>
</dbReference>
<keyword evidence="8" id="KW-0460">Magnesium</keyword>
<evidence type="ECO:0000256" key="10">
    <source>
        <dbReference type="ARBA" id="ARBA00022989"/>
    </source>
</evidence>
<keyword evidence="14" id="KW-1185">Reference proteome</keyword>
<evidence type="ECO:0000256" key="1">
    <source>
        <dbReference type="ARBA" id="ARBA00004141"/>
    </source>
</evidence>
<keyword evidence="10" id="KW-1133">Transmembrane helix</keyword>
<evidence type="ECO:0000256" key="7">
    <source>
        <dbReference type="ARBA" id="ARBA00022840"/>
    </source>
</evidence>
<dbReference type="Gene3D" id="3.40.50.1000">
    <property type="entry name" value="HAD superfamily/HAD-like"/>
    <property type="match status" value="1"/>
</dbReference>
<dbReference type="GO" id="GO:0005886">
    <property type="term" value="C:plasma membrane"/>
    <property type="evidence" value="ECO:0007669"/>
    <property type="project" value="TreeGrafter"/>
</dbReference>
<keyword evidence="4" id="KW-0812">Transmembrane</keyword>
<comment type="subcellular location">
    <subcellularLocation>
        <location evidence="1">Membrane</location>
        <topology evidence="1">Multi-pass membrane protein</topology>
    </subcellularLocation>
</comment>
<keyword evidence="6" id="KW-0547">Nucleotide-binding</keyword>
<gene>
    <name evidence="13" type="primary">ATP8B2_1</name>
    <name evidence="13" type="ORF">AVEN_23909_1</name>
</gene>
<comment type="similarity">
    <text evidence="2">Belongs to the cation transport ATPase (P-type) (TC 3.A.3) family. Type IV subfamily.</text>
</comment>
<dbReference type="EC" id="7.6.2.1" evidence="3"/>
<dbReference type="Proteomes" id="UP000499080">
    <property type="component" value="Unassembled WGS sequence"/>
</dbReference>
<keyword evidence="11" id="KW-0472">Membrane</keyword>
<dbReference type="SUPFAM" id="SSF56784">
    <property type="entry name" value="HAD-like"/>
    <property type="match status" value="1"/>
</dbReference>
<evidence type="ECO:0000256" key="8">
    <source>
        <dbReference type="ARBA" id="ARBA00022842"/>
    </source>
</evidence>
<dbReference type="GO" id="GO:0046872">
    <property type="term" value="F:metal ion binding"/>
    <property type="evidence" value="ECO:0007669"/>
    <property type="project" value="UniProtKB-KW"/>
</dbReference>
<comment type="catalytic activity">
    <reaction evidence="12">
        <text>ATP + H2O + phospholipidSide 1 = ADP + phosphate + phospholipidSide 2.</text>
        <dbReference type="EC" id="7.6.2.1"/>
    </reaction>
</comment>
<dbReference type="GO" id="GO:0045332">
    <property type="term" value="P:phospholipid translocation"/>
    <property type="evidence" value="ECO:0007669"/>
    <property type="project" value="TreeGrafter"/>
</dbReference>
<keyword evidence="9" id="KW-1278">Translocase</keyword>
<sequence>MDDREEKVNAVYEDIEKNLILLGATAIEDKLQDGVPDAIANLALADIKLWVLTGDKQETAINIGYSCRLLSDEMVDIFIVDAADFAEVANQLRRYREAIANVLAHSQGTTACTVIRFENDFNAAETPVDPSGGFALVVNGHSLVFALDPSMELLFLEVACQCKAVICCRVTPLQKALVVDLIKRHKGAVTLAIGDGANDVSMIKKISKKGRIFWTHRFVSKFVGKVWGPGPAIPCLPLYNSLPKHKTSEAGKRHYTFATICVVYVSYSTCSSPQLDQVQESARPHYRRTIHGKGGECSLVVAAGLLALDLGRPGEEV</sequence>
<proteinExistence type="inferred from homology"/>
<protein>
    <recommendedName>
        <fullName evidence="3">P-type phospholipid transporter</fullName>
        <ecNumber evidence="3">7.6.2.1</ecNumber>
    </recommendedName>
</protein>
<dbReference type="FunFam" id="3.40.50.1000:FF:000014">
    <property type="entry name" value="Phospholipid-transporting ATPase"/>
    <property type="match status" value="1"/>
</dbReference>
<dbReference type="AlphaFoldDB" id="A0A4Y2VAL4"/>
<evidence type="ECO:0000256" key="5">
    <source>
        <dbReference type="ARBA" id="ARBA00022723"/>
    </source>
</evidence>
<reference evidence="13 14" key="1">
    <citation type="journal article" date="2019" name="Sci. Rep.">
        <title>Orb-weaving spider Araneus ventricosus genome elucidates the spidroin gene catalogue.</title>
        <authorList>
            <person name="Kono N."/>
            <person name="Nakamura H."/>
            <person name="Ohtoshi R."/>
            <person name="Moran D.A.P."/>
            <person name="Shinohara A."/>
            <person name="Yoshida Y."/>
            <person name="Fujiwara M."/>
            <person name="Mori M."/>
            <person name="Tomita M."/>
            <person name="Arakawa K."/>
        </authorList>
    </citation>
    <scope>NUCLEOTIDE SEQUENCE [LARGE SCALE GENOMIC DNA]</scope>
</reference>
<evidence type="ECO:0000256" key="9">
    <source>
        <dbReference type="ARBA" id="ARBA00022967"/>
    </source>
</evidence>
<evidence type="ECO:0000256" key="4">
    <source>
        <dbReference type="ARBA" id="ARBA00022692"/>
    </source>
</evidence>
<dbReference type="InterPro" id="IPR036412">
    <property type="entry name" value="HAD-like_sf"/>
</dbReference>
<accession>A0A4Y2VAL4</accession>
<dbReference type="PANTHER" id="PTHR24092">
    <property type="entry name" value="PROBABLE PHOSPHOLIPID-TRANSPORTING ATPASE"/>
    <property type="match status" value="1"/>
</dbReference>
<dbReference type="OrthoDB" id="377733at2759"/>
<organism evidence="13 14">
    <name type="scientific">Araneus ventricosus</name>
    <name type="common">Orbweaver spider</name>
    <name type="synonym">Epeira ventricosa</name>
    <dbReference type="NCBI Taxonomy" id="182803"/>
    <lineage>
        <taxon>Eukaryota</taxon>
        <taxon>Metazoa</taxon>
        <taxon>Ecdysozoa</taxon>
        <taxon>Arthropoda</taxon>
        <taxon>Chelicerata</taxon>
        <taxon>Arachnida</taxon>
        <taxon>Araneae</taxon>
        <taxon>Araneomorphae</taxon>
        <taxon>Entelegynae</taxon>
        <taxon>Araneoidea</taxon>
        <taxon>Araneidae</taxon>
        <taxon>Araneus</taxon>
    </lineage>
</organism>
<keyword evidence="7" id="KW-0067">ATP-binding</keyword>
<keyword evidence="5" id="KW-0479">Metal-binding</keyword>
<evidence type="ECO:0000313" key="13">
    <source>
        <dbReference type="EMBL" id="GBO21608.1"/>
    </source>
</evidence>
<dbReference type="EMBL" id="BGPR01044772">
    <property type="protein sequence ID" value="GBO21608.1"/>
    <property type="molecule type" value="Genomic_DNA"/>
</dbReference>
<dbReference type="GO" id="GO:0005802">
    <property type="term" value="C:trans-Golgi network"/>
    <property type="evidence" value="ECO:0007669"/>
    <property type="project" value="TreeGrafter"/>
</dbReference>
<dbReference type="PANTHER" id="PTHR24092:SF190">
    <property type="entry name" value="PHOSPHOLIPID-TRANSPORTING ATPASE"/>
    <property type="match status" value="1"/>
</dbReference>
<dbReference type="GO" id="GO:0007030">
    <property type="term" value="P:Golgi organization"/>
    <property type="evidence" value="ECO:0007669"/>
    <property type="project" value="TreeGrafter"/>
</dbReference>
<evidence type="ECO:0000256" key="6">
    <source>
        <dbReference type="ARBA" id="ARBA00022741"/>
    </source>
</evidence>
<comment type="caution">
    <text evidence="13">The sequence shown here is derived from an EMBL/GenBank/DDBJ whole genome shotgun (WGS) entry which is preliminary data.</text>
</comment>
<evidence type="ECO:0000256" key="3">
    <source>
        <dbReference type="ARBA" id="ARBA00012189"/>
    </source>
</evidence>
<dbReference type="InterPro" id="IPR023214">
    <property type="entry name" value="HAD_sf"/>
</dbReference>
<evidence type="ECO:0000313" key="14">
    <source>
        <dbReference type="Proteomes" id="UP000499080"/>
    </source>
</evidence>
<dbReference type="GO" id="GO:0140326">
    <property type="term" value="F:ATPase-coupled intramembrane lipid transporter activity"/>
    <property type="evidence" value="ECO:0007669"/>
    <property type="project" value="UniProtKB-EC"/>
</dbReference>